<feature type="transmembrane region" description="Helical" evidence="1">
    <location>
        <begin position="12"/>
        <end position="31"/>
    </location>
</feature>
<dbReference type="AlphaFoldDB" id="A0A832TAF5"/>
<reference evidence="2" key="1">
    <citation type="journal article" date="2020" name="bioRxiv">
        <title>A rank-normalized archaeal taxonomy based on genome phylogeny resolves widespread incomplete and uneven classifications.</title>
        <authorList>
            <person name="Rinke C."/>
            <person name="Chuvochina M."/>
            <person name="Mussig A.J."/>
            <person name="Chaumeil P.-A."/>
            <person name="Waite D.W."/>
            <person name="Whitman W.B."/>
            <person name="Parks D.H."/>
            <person name="Hugenholtz P."/>
        </authorList>
    </citation>
    <scope>NUCLEOTIDE SEQUENCE</scope>
    <source>
        <strain evidence="2">UBA8853</strain>
    </source>
</reference>
<evidence type="ECO:0000256" key="1">
    <source>
        <dbReference type="SAM" id="Phobius"/>
    </source>
</evidence>
<name>A0A832TAF5_9EURY</name>
<dbReference type="GeneID" id="41583403"/>
<proteinExistence type="predicted"/>
<evidence type="ECO:0000313" key="2">
    <source>
        <dbReference type="EMBL" id="HII69856.1"/>
    </source>
</evidence>
<organism evidence="2 3">
    <name type="scientific">Methanopyrus kandleri</name>
    <dbReference type="NCBI Taxonomy" id="2320"/>
    <lineage>
        <taxon>Archaea</taxon>
        <taxon>Methanobacteriati</taxon>
        <taxon>Methanobacteriota</taxon>
        <taxon>Methanomada group</taxon>
        <taxon>Methanopyri</taxon>
        <taxon>Methanopyrales</taxon>
        <taxon>Methanopyraceae</taxon>
        <taxon>Methanopyrus</taxon>
    </lineage>
</organism>
<dbReference type="EMBL" id="DUJS01000002">
    <property type="protein sequence ID" value="HII69856.1"/>
    <property type="molecule type" value="Genomic_DNA"/>
</dbReference>
<sequence>MKIEAGEAVRILAYLFFLFFVLPVLIAAIVLTLAPLIVLFTIILAFVLVFAKIPWTPPEFSLAAEAALLALYRITGEKVLKEIAENLARHRRKSLKLDREKELEEALREDDTGRALRICIREITEKIAGGPLYAESRDRGDD</sequence>
<keyword evidence="1" id="KW-0812">Transmembrane</keyword>
<dbReference type="RefSeq" id="WP_148679635.1">
    <property type="nucleotide sequence ID" value="NZ_DUJS01000002.1"/>
</dbReference>
<evidence type="ECO:0000313" key="3">
    <source>
        <dbReference type="Proteomes" id="UP000619545"/>
    </source>
</evidence>
<comment type="caution">
    <text evidence="2">The sequence shown here is derived from an EMBL/GenBank/DDBJ whole genome shotgun (WGS) entry which is preliminary data.</text>
</comment>
<accession>A0A832TAF5</accession>
<dbReference type="Proteomes" id="UP000619545">
    <property type="component" value="Unassembled WGS sequence"/>
</dbReference>
<protein>
    <submittedName>
        <fullName evidence="2">Uncharacterized protein</fullName>
    </submittedName>
</protein>
<gene>
    <name evidence="2" type="ORF">HA336_01315</name>
</gene>
<keyword evidence="1" id="KW-0472">Membrane</keyword>
<keyword evidence="1" id="KW-1133">Transmembrane helix</keyword>